<reference evidence="9" key="1">
    <citation type="submission" date="2013-01" db="EMBL/GenBank/DDBJ databases">
        <title>Draft Genome Sequence of a Mulberry Tree, Morus notabilis C.K. Schneid.</title>
        <authorList>
            <person name="He N."/>
            <person name="Zhao S."/>
        </authorList>
    </citation>
    <scope>NUCLEOTIDE SEQUENCE</scope>
</reference>
<gene>
    <name evidence="8" type="ORF">L484_015747</name>
</gene>
<dbReference type="Pfam" id="PF03101">
    <property type="entry name" value="FAR1"/>
    <property type="match status" value="1"/>
</dbReference>
<evidence type="ECO:0000256" key="6">
    <source>
        <dbReference type="RuleBase" id="RU367018"/>
    </source>
</evidence>
<dbReference type="GO" id="GO:0008270">
    <property type="term" value="F:zinc ion binding"/>
    <property type="evidence" value="ECO:0007669"/>
    <property type="project" value="UniProtKB-UniRule"/>
</dbReference>
<evidence type="ECO:0000259" key="7">
    <source>
        <dbReference type="PROSITE" id="PS50966"/>
    </source>
</evidence>
<dbReference type="GO" id="GO:0005634">
    <property type="term" value="C:nucleus"/>
    <property type="evidence" value="ECO:0007669"/>
    <property type="project" value="UniProtKB-SubCell"/>
</dbReference>
<proteinExistence type="inferred from homology"/>
<dbReference type="InterPro" id="IPR018289">
    <property type="entry name" value="MULE_transposase_dom"/>
</dbReference>
<feature type="domain" description="SWIM-type" evidence="7">
    <location>
        <begin position="564"/>
        <end position="600"/>
    </location>
</feature>
<protein>
    <recommendedName>
        <fullName evidence="6">Protein FAR1-RELATED SEQUENCE</fullName>
    </recommendedName>
</protein>
<dbReference type="PROSITE" id="PS50966">
    <property type="entry name" value="ZF_SWIM"/>
    <property type="match status" value="1"/>
</dbReference>
<dbReference type="STRING" id="981085.W9RWW4"/>
<dbReference type="EMBL" id="KE345785">
    <property type="protein sequence ID" value="EXC15944.1"/>
    <property type="molecule type" value="Genomic_DNA"/>
</dbReference>
<evidence type="ECO:0000256" key="2">
    <source>
        <dbReference type="ARBA" id="ARBA00022723"/>
    </source>
</evidence>
<dbReference type="InterPro" id="IPR006564">
    <property type="entry name" value="Znf_PMZ"/>
</dbReference>
<evidence type="ECO:0000256" key="3">
    <source>
        <dbReference type="ARBA" id="ARBA00022771"/>
    </source>
</evidence>
<dbReference type="InterPro" id="IPR004330">
    <property type="entry name" value="FAR1_DNA_bnd_dom"/>
</dbReference>
<keyword evidence="4 6" id="KW-0862">Zinc</keyword>
<evidence type="ECO:0000256" key="1">
    <source>
        <dbReference type="ARBA" id="ARBA00005889"/>
    </source>
</evidence>
<comment type="subcellular location">
    <subcellularLocation>
        <location evidence="6">Nucleus</location>
    </subcellularLocation>
</comment>
<dbReference type="PANTHER" id="PTHR31669">
    <property type="entry name" value="PROTEIN FAR1-RELATED SEQUENCE 10-RELATED"/>
    <property type="match status" value="1"/>
</dbReference>
<organism evidence="8 9">
    <name type="scientific">Morus notabilis</name>
    <dbReference type="NCBI Taxonomy" id="981085"/>
    <lineage>
        <taxon>Eukaryota</taxon>
        <taxon>Viridiplantae</taxon>
        <taxon>Streptophyta</taxon>
        <taxon>Embryophyta</taxon>
        <taxon>Tracheophyta</taxon>
        <taxon>Spermatophyta</taxon>
        <taxon>Magnoliopsida</taxon>
        <taxon>eudicotyledons</taxon>
        <taxon>Gunneridae</taxon>
        <taxon>Pentapetalae</taxon>
        <taxon>rosids</taxon>
        <taxon>fabids</taxon>
        <taxon>Rosales</taxon>
        <taxon>Moraceae</taxon>
        <taxon>Moreae</taxon>
        <taxon>Morus</taxon>
    </lineage>
</organism>
<dbReference type="InterPro" id="IPR007527">
    <property type="entry name" value="Znf_SWIM"/>
</dbReference>
<comment type="function">
    <text evidence="6">Putative transcription activator involved in regulating light control of development.</text>
</comment>
<keyword evidence="9" id="KW-1185">Reference proteome</keyword>
<dbReference type="InterPro" id="IPR031052">
    <property type="entry name" value="FHY3/FAR1"/>
</dbReference>
<keyword evidence="3 5" id="KW-0863">Zinc-finger</keyword>
<dbReference type="OrthoDB" id="2402896at2759"/>
<dbReference type="eggNOG" id="ENOG502QSMI">
    <property type="taxonomic scope" value="Eukaryota"/>
</dbReference>
<dbReference type="Pfam" id="PF10551">
    <property type="entry name" value="MULE"/>
    <property type="match status" value="1"/>
</dbReference>
<keyword evidence="6" id="KW-0539">Nucleus</keyword>
<keyword evidence="2 6" id="KW-0479">Metal-binding</keyword>
<dbReference type="Proteomes" id="UP000030645">
    <property type="component" value="Unassembled WGS sequence"/>
</dbReference>
<evidence type="ECO:0000256" key="5">
    <source>
        <dbReference type="PROSITE-ProRule" id="PRU00325"/>
    </source>
</evidence>
<name>W9RWW4_9ROSA</name>
<evidence type="ECO:0000313" key="8">
    <source>
        <dbReference type="EMBL" id="EXC15944.1"/>
    </source>
</evidence>
<dbReference type="PANTHER" id="PTHR31669:SF279">
    <property type="entry name" value="PROTEIN FAR1-RELATED SEQUENCE"/>
    <property type="match status" value="1"/>
</dbReference>
<comment type="similarity">
    <text evidence="1 6">Belongs to the FHY3/FAR1 family.</text>
</comment>
<accession>W9RWW4</accession>
<evidence type="ECO:0000256" key="4">
    <source>
        <dbReference type="ARBA" id="ARBA00022833"/>
    </source>
</evidence>
<dbReference type="SMART" id="SM00575">
    <property type="entry name" value="ZnF_PMZ"/>
    <property type="match status" value="1"/>
</dbReference>
<dbReference type="GO" id="GO:0006355">
    <property type="term" value="P:regulation of DNA-templated transcription"/>
    <property type="evidence" value="ECO:0007669"/>
    <property type="project" value="UniProtKB-UniRule"/>
</dbReference>
<dbReference type="AlphaFoldDB" id="W9RWW4"/>
<sequence>MDRDDDDFGSLHEENKGVELEASNDLDLNVEQDYCSQKVVHANGIHSTHSSKDDGADAILKIGTEFESDEHAYKFYNKYARLVGFSVRKDWVNRSKVHGQVVSRKFTCSREGYRRRDKRDVNVKKHRKETRTGCLAHMIITRQPNGKYRVTHFEEQHNHDNVNLGNLQMLSLQREFSVDQSAEADLAENLGPQSKSAIASMNRQYRVRDFLDDFASNFDNHLQTERIRDMKEGEAGNLLHYFQRQHFQNPSFFYALQLDIDDKVSNIFWADDCMVSDYGHFGDVVCLDSICRTKKDHFPFVQFIGVNHHKQAVIFAAALLYDDTVDSFKWLFRTFLETMSGKKPKAIYTDQDAAIIEAIHSVLPETIHCFCVWQMYENAIKNISNVVKDSQFFASDFRRCIYYSKDEEDFFHAWEDMLDKHSLQQNEWLKWMFREREKWAVVYGRNTFFVDVKGSHLVESLFIDLRNYLNSGLDVLQFFKNFENIVDEQRYKEIEASDEMSKCMPRLMGNVVLLKHSSEIYTPRAFEVFQQGYEKCLNVVVNLCSEDGSLFEYKANKFGQTREYNLTFNSSDDTVTCSCKKFEYVGFLCSHALKVLDQQNIKVVPSRYILKRWTKDARLGSATECNEFTMQDNPKIIIASRYKELCRKILTISARASESEEAFLFASRQFDEVMEGVERMVILKSEESQAGTSSSNGANASEGKHAEIFLDGNAIEDQDDSRAKHRESAILGGCQLKILNNKGSTAKGIHNVEGLAQSTVTCVSSSPPVYVSPQATTGNPIMQGLYNFEANQVVKCMYGEPNLATDQQTNSNMYQPPNFFTNQHDSPSQSQLLQEPLIHNTYPESVSNTSQLRQEMDLDIQHPHSASFLVFDQRYRSPDTPYLGHK</sequence>
<dbReference type="KEGG" id="mnt:21398829"/>
<evidence type="ECO:0000313" key="9">
    <source>
        <dbReference type="Proteomes" id="UP000030645"/>
    </source>
</evidence>
<dbReference type="Pfam" id="PF04434">
    <property type="entry name" value="SWIM"/>
    <property type="match status" value="1"/>
</dbReference>